<dbReference type="InterPro" id="IPR009057">
    <property type="entry name" value="Homeodomain-like_sf"/>
</dbReference>
<dbReference type="SMART" id="SM00448">
    <property type="entry name" value="REC"/>
    <property type="match status" value="1"/>
</dbReference>
<dbReference type="PROSITE" id="PS00041">
    <property type="entry name" value="HTH_ARAC_FAMILY_1"/>
    <property type="match status" value="1"/>
</dbReference>
<comment type="caution">
    <text evidence="7">The sequence shown here is derived from an EMBL/GenBank/DDBJ whole genome shotgun (WGS) entry which is preliminary data.</text>
</comment>
<gene>
    <name evidence="7" type="ORF">AZF04_11600</name>
</gene>
<comment type="caution">
    <text evidence="4">Lacks conserved residue(s) required for the propagation of feature annotation.</text>
</comment>
<dbReference type="STRING" id="519424.AZF04_11600"/>
<dbReference type="SUPFAM" id="SSF52172">
    <property type="entry name" value="CheY-like"/>
    <property type="match status" value="1"/>
</dbReference>
<keyword evidence="8" id="KW-1185">Reference proteome</keyword>
<dbReference type="OrthoDB" id="2859525at2"/>
<dbReference type="RefSeq" id="WP_061949933.1">
    <property type="nucleotide sequence ID" value="NZ_LTAO01000037.1"/>
</dbReference>
<dbReference type="SUPFAM" id="SSF46689">
    <property type="entry name" value="Homeodomain-like"/>
    <property type="match status" value="2"/>
</dbReference>
<dbReference type="GO" id="GO:0003700">
    <property type="term" value="F:DNA-binding transcription factor activity"/>
    <property type="evidence" value="ECO:0007669"/>
    <property type="project" value="InterPro"/>
</dbReference>
<dbReference type="Pfam" id="PF00072">
    <property type="entry name" value="Response_reg"/>
    <property type="match status" value="1"/>
</dbReference>
<dbReference type="InterPro" id="IPR001789">
    <property type="entry name" value="Sig_transdc_resp-reg_receiver"/>
</dbReference>
<evidence type="ECO:0000313" key="7">
    <source>
        <dbReference type="EMBL" id="KYG26976.1"/>
    </source>
</evidence>
<dbReference type="PROSITE" id="PS01124">
    <property type="entry name" value="HTH_ARAC_FAMILY_2"/>
    <property type="match status" value="1"/>
</dbReference>
<evidence type="ECO:0000256" key="4">
    <source>
        <dbReference type="PROSITE-ProRule" id="PRU00169"/>
    </source>
</evidence>
<dbReference type="GO" id="GO:0000160">
    <property type="term" value="P:phosphorelay signal transduction system"/>
    <property type="evidence" value="ECO:0007669"/>
    <property type="project" value="InterPro"/>
</dbReference>
<keyword evidence="3" id="KW-0804">Transcription</keyword>
<dbReference type="EMBL" id="LTAO01000037">
    <property type="protein sequence ID" value="KYG26976.1"/>
    <property type="molecule type" value="Genomic_DNA"/>
</dbReference>
<dbReference type="InterPro" id="IPR018060">
    <property type="entry name" value="HTH_AraC"/>
</dbReference>
<dbReference type="PANTHER" id="PTHR43280">
    <property type="entry name" value="ARAC-FAMILY TRANSCRIPTIONAL REGULATOR"/>
    <property type="match status" value="1"/>
</dbReference>
<keyword evidence="2" id="KW-0238">DNA-binding</keyword>
<dbReference type="Gene3D" id="1.10.10.60">
    <property type="entry name" value="Homeodomain-like"/>
    <property type="match status" value="2"/>
</dbReference>
<accession>A0A162CWY9</accession>
<protein>
    <recommendedName>
        <fullName evidence="9">AraC family transcriptional regulator</fullName>
    </recommendedName>
</protein>
<dbReference type="InterPro" id="IPR018062">
    <property type="entry name" value="HTH_AraC-typ_CS"/>
</dbReference>
<dbReference type="GO" id="GO:0043565">
    <property type="term" value="F:sequence-specific DNA binding"/>
    <property type="evidence" value="ECO:0007669"/>
    <property type="project" value="InterPro"/>
</dbReference>
<evidence type="ECO:0000259" key="6">
    <source>
        <dbReference type="PROSITE" id="PS50110"/>
    </source>
</evidence>
<evidence type="ECO:0000256" key="3">
    <source>
        <dbReference type="ARBA" id="ARBA00023163"/>
    </source>
</evidence>
<evidence type="ECO:0000259" key="5">
    <source>
        <dbReference type="PROSITE" id="PS01124"/>
    </source>
</evidence>
<name>A0A162CWY9_9BACI</name>
<dbReference type="Gene3D" id="3.40.50.2300">
    <property type="match status" value="1"/>
</dbReference>
<reference evidence="7" key="1">
    <citation type="submission" date="2016-02" db="EMBL/GenBank/DDBJ databases">
        <title>Genome sequence of Bacillus trypoxylicola KCTC 13244(T).</title>
        <authorList>
            <person name="Jeong H."/>
            <person name="Park S.-H."/>
            <person name="Choi S.-K."/>
        </authorList>
    </citation>
    <scope>NUCLEOTIDE SEQUENCE [LARGE SCALE GENOMIC DNA]</scope>
    <source>
        <strain evidence="7">KCTC 13244</strain>
    </source>
</reference>
<dbReference type="SMART" id="SM00342">
    <property type="entry name" value="HTH_ARAC"/>
    <property type="match status" value="1"/>
</dbReference>
<dbReference type="PROSITE" id="PS50110">
    <property type="entry name" value="RESPONSE_REGULATORY"/>
    <property type="match status" value="1"/>
</dbReference>
<keyword evidence="1" id="KW-0805">Transcription regulation</keyword>
<dbReference type="PANTHER" id="PTHR43280:SF2">
    <property type="entry name" value="HTH-TYPE TRANSCRIPTIONAL REGULATOR EXSA"/>
    <property type="match status" value="1"/>
</dbReference>
<dbReference type="Proteomes" id="UP000075806">
    <property type="component" value="Unassembled WGS sequence"/>
</dbReference>
<evidence type="ECO:0000313" key="8">
    <source>
        <dbReference type="Proteomes" id="UP000075806"/>
    </source>
</evidence>
<dbReference type="Pfam" id="PF12833">
    <property type="entry name" value="HTH_18"/>
    <property type="match status" value="1"/>
</dbReference>
<evidence type="ECO:0008006" key="9">
    <source>
        <dbReference type="Google" id="ProtNLM"/>
    </source>
</evidence>
<proteinExistence type="predicted"/>
<feature type="domain" description="HTH araC/xylS-type" evidence="5">
    <location>
        <begin position="148"/>
        <end position="246"/>
    </location>
</feature>
<feature type="domain" description="Response regulatory" evidence="6">
    <location>
        <begin position="3"/>
        <end position="119"/>
    </location>
</feature>
<sequence length="252" mass="30006">MYKVLLVDSDIESRKRLNETIYWEHFGFQLEDYAETMKQALSLYHKNNYAVIFINLSPLNEKGIRLCERIRLDSQIPIILFGGSRDFNFVKRVINLQITEYLVEPVRYSDLVSSLLRVKRSLDRSRDHSLVSHKRKPVSHKKVSNIIDEIKEYVEKSIHENITLKEISDSLHYNCSYLGQKFKNHEKMTFHQYLLKQRMEKAKFLLDHTDMRIYEVANEVGYTDLDWFYKKFKLHTGVSASNYRKKLEVLSS</sequence>
<evidence type="ECO:0000256" key="2">
    <source>
        <dbReference type="ARBA" id="ARBA00023125"/>
    </source>
</evidence>
<dbReference type="InterPro" id="IPR011006">
    <property type="entry name" value="CheY-like_superfamily"/>
</dbReference>
<dbReference type="AlphaFoldDB" id="A0A162CWY9"/>
<organism evidence="7 8">
    <name type="scientific">Alkalihalobacillus trypoxylicola</name>
    <dbReference type="NCBI Taxonomy" id="519424"/>
    <lineage>
        <taxon>Bacteria</taxon>
        <taxon>Bacillati</taxon>
        <taxon>Bacillota</taxon>
        <taxon>Bacilli</taxon>
        <taxon>Bacillales</taxon>
        <taxon>Bacillaceae</taxon>
        <taxon>Alkalihalobacillus</taxon>
    </lineage>
</organism>
<evidence type="ECO:0000256" key="1">
    <source>
        <dbReference type="ARBA" id="ARBA00023015"/>
    </source>
</evidence>